<protein>
    <submittedName>
        <fullName evidence="2">Uncharacterized protein</fullName>
    </submittedName>
</protein>
<gene>
    <name evidence="2" type="ORF">JVT61DRAFT_2730</name>
</gene>
<reference evidence="2" key="1">
    <citation type="submission" date="2021-03" db="EMBL/GenBank/DDBJ databases">
        <title>Evolutionary innovations through gain and loss of genes in the ectomycorrhizal Boletales.</title>
        <authorList>
            <person name="Wu G."/>
            <person name="Miyauchi S."/>
            <person name="Morin E."/>
            <person name="Yang Z.-L."/>
            <person name="Xu J."/>
            <person name="Martin F.M."/>
        </authorList>
    </citation>
    <scope>NUCLEOTIDE SEQUENCE</scope>
    <source>
        <strain evidence="2">BR01</strain>
    </source>
</reference>
<proteinExistence type="predicted"/>
<accession>A0A8I2YPR2</accession>
<dbReference type="OrthoDB" id="3437016at2759"/>
<sequence length="68" mass="7274">MATERDPLLSTTDTSAQDQSRLPVGPLQVPRSTRYAILAGLWSATFLSVCASLSMNLDVLDPPSPNSL</sequence>
<feature type="compositionally biased region" description="Polar residues" evidence="1">
    <location>
        <begin position="9"/>
        <end position="20"/>
    </location>
</feature>
<keyword evidence="3" id="KW-1185">Reference proteome</keyword>
<name>A0A8I2YPR2_9AGAM</name>
<dbReference type="AlphaFoldDB" id="A0A8I2YPR2"/>
<evidence type="ECO:0000256" key="1">
    <source>
        <dbReference type="SAM" id="MobiDB-lite"/>
    </source>
</evidence>
<dbReference type="EMBL" id="JAGFBS010000013">
    <property type="protein sequence ID" value="KAG6375866.1"/>
    <property type="molecule type" value="Genomic_DNA"/>
</dbReference>
<organism evidence="2 3">
    <name type="scientific">Boletus reticuloceps</name>
    <dbReference type="NCBI Taxonomy" id="495285"/>
    <lineage>
        <taxon>Eukaryota</taxon>
        <taxon>Fungi</taxon>
        <taxon>Dikarya</taxon>
        <taxon>Basidiomycota</taxon>
        <taxon>Agaricomycotina</taxon>
        <taxon>Agaricomycetes</taxon>
        <taxon>Agaricomycetidae</taxon>
        <taxon>Boletales</taxon>
        <taxon>Boletineae</taxon>
        <taxon>Boletaceae</taxon>
        <taxon>Boletoideae</taxon>
        <taxon>Boletus</taxon>
    </lineage>
</organism>
<dbReference type="Proteomes" id="UP000683000">
    <property type="component" value="Unassembled WGS sequence"/>
</dbReference>
<evidence type="ECO:0000313" key="3">
    <source>
        <dbReference type="Proteomes" id="UP000683000"/>
    </source>
</evidence>
<evidence type="ECO:0000313" key="2">
    <source>
        <dbReference type="EMBL" id="KAG6375866.1"/>
    </source>
</evidence>
<comment type="caution">
    <text evidence="2">The sequence shown here is derived from an EMBL/GenBank/DDBJ whole genome shotgun (WGS) entry which is preliminary data.</text>
</comment>
<feature type="region of interest" description="Disordered" evidence="1">
    <location>
        <begin position="1"/>
        <end position="25"/>
    </location>
</feature>